<evidence type="ECO:0000313" key="2">
    <source>
        <dbReference type="Proteomes" id="UP001597383"/>
    </source>
</evidence>
<evidence type="ECO:0008006" key="3">
    <source>
        <dbReference type="Google" id="ProtNLM"/>
    </source>
</evidence>
<keyword evidence="2" id="KW-1185">Reference proteome</keyword>
<sequence>MLGFMINEIEQKEMEYLVKRELDELLMDMEDHRIDRMVKYAMMERYKILFQILRRVSNEKECMKYIPKRSKNQ</sequence>
<reference evidence="2" key="1">
    <citation type="journal article" date="2019" name="Int. J. Syst. Evol. Microbiol.">
        <title>The Global Catalogue of Microorganisms (GCM) 10K type strain sequencing project: providing services to taxonomists for standard genome sequencing and annotation.</title>
        <authorList>
            <consortium name="The Broad Institute Genomics Platform"/>
            <consortium name="The Broad Institute Genome Sequencing Center for Infectious Disease"/>
            <person name="Wu L."/>
            <person name="Ma J."/>
        </authorList>
    </citation>
    <scope>NUCLEOTIDE SEQUENCE [LARGE SCALE GENOMIC DNA]</scope>
    <source>
        <strain evidence="2">R28</strain>
    </source>
</reference>
<organism evidence="1 2">
    <name type="scientific">Ornithinibacillus salinisoli</name>
    <dbReference type="NCBI Taxonomy" id="1848459"/>
    <lineage>
        <taxon>Bacteria</taxon>
        <taxon>Bacillati</taxon>
        <taxon>Bacillota</taxon>
        <taxon>Bacilli</taxon>
        <taxon>Bacillales</taxon>
        <taxon>Bacillaceae</taxon>
        <taxon>Ornithinibacillus</taxon>
    </lineage>
</organism>
<protein>
    <recommendedName>
        <fullName evidence="3">Aspartyl-phosphate phosphatase Spo0E family protein</fullName>
    </recommendedName>
</protein>
<comment type="caution">
    <text evidence="1">The sequence shown here is derived from an EMBL/GenBank/DDBJ whole genome shotgun (WGS) entry which is preliminary data.</text>
</comment>
<proteinExistence type="predicted"/>
<dbReference type="EMBL" id="JBHUHQ010000003">
    <property type="protein sequence ID" value="MFD2043130.1"/>
    <property type="molecule type" value="Genomic_DNA"/>
</dbReference>
<accession>A0ABW4VX39</accession>
<dbReference type="RefSeq" id="WP_377558519.1">
    <property type="nucleotide sequence ID" value="NZ_JBHUHQ010000003.1"/>
</dbReference>
<gene>
    <name evidence="1" type="ORF">ACFSJF_02370</name>
</gene>
<evidence type="ECO:0000313" key="1">
    <source>
        <dbReference type="EMBL" id="MFD2043130.1"/>
    </source>
</evidence>
<dbReference type="Proteomes" id="UP001597383">
    <property type="component" value="Unassembled WGS sequence"/>
</dbReference>
<name>A0ABW4VX39_9BACI</name>